<feature type="signal peptide" evidence="1">
    <location>
        <begin position="1"/>
        <end position="32"/>
    </location>
</feature>
<evidence type="ECO:0000256" key="1">
    <source>
        <dbReference type="SAM" id="SignalP"/>
    </source>
</evidence>
<keyword evidence="1" id="KW-0732">Signal</keyword>
<evidence type="ECO:0000313" key="2">
    <source>
        <dbReference type="EMBL" id="MXU97052.1"/>
    </source>
</evidence>
<protein>
    <submittedName>
        <fullName evidence="2">Putative secreted protein</fullName>
    </submittedName>
</protein>
<dbReference type="EMBL" id="GIFC01014969">
    <property type="protein sequence ID" value="MXU97052.1"/>
    <property type="molecule type" value="Transcribed_RNA"/>
</dbReference>
<feature type="chain" id="PRO_5025335376" evidence="1">
    <location>
        <begin position="33"/>
        <end position="242"/>
    </location>
</feature>
<proteinExistence type="predicted"/>
<name>A0A6B0V547_IXORI</name>
<dbReference type="AlphaFoldDB" id="A0A6B0V547"/>
<sequence>MFWFCTSAGLVGASLDTVSVSVVLIMVPRLECKEPCSVWLVSVSLLIRCGLSPKLMTVPLRTASRSPMVITVPRLPAFDDSISRYNLSWSAFMLHTMDIFFRASYGSLDASVTSTTVLFSFLIHGGGRKRRLIAGMLRSTPPRRSSAPFSPYSNSTNSSVFGKTNDAMVAPARFKPSAKPLRLSKYSLIQMMVQLKSIPSPVPDISPRENTRNVIPVANTDTMHPIDIRSPPKMATLRIPNE</sequence>
<organism evidence="2">
    <name type="scientific">Ixodes ricinus</name>
    <name type="common">Common tick</name>
    <name type="synonym">Acarus ricinus</name>
    <dbReference type="NCBI Taxonomy" id="34613"/>
    <lineage>
        <taxon>Eukaryota</taxon>
        <taxon>Metazoa</taxon>
        <taxon>Ecdysozoa</taxon>
        <taxon>Arthropoda</taxon>
        <taxon>Chelicerata</taxon>
        <taxon>Arachnida</taxon>
        <taxon>Acari</taxon>
        <taxon>Parasitiformes</taxon>
        <taxon>Ixodida</taxon>
        <taxon>Ixodoidea</taxon>
        <taxon>Ixodidae</taxon>
        <taxon>Ixodinae</taxon>
        <taxon>Ixodes</taxon>
    </lineage>
</organism>
<accession>A0A6B0V547</accession>
<reference evidence="2" key="1">
    <citation type="submission" date="2019-12" db="EMBL/GenBank/DDBJ databases">
        <title>An insight into the sialome of adult female Ixodes ricinus ticks feeding for 6 days.</title>
        <authorList>
            <person name="Perner J."/>
            <person name="Ribeiro J.M.C."/>
        </authorList>
    </citation>
    <scope>NUCLEOTIDE SEQUENCE</scope>
    <source>
        <strain evidence="2">Semi-engorged</strain>
        <tissue evidence="2">Salivary glands</tissue>
    </source>
</reference>